<keyword evidence="1" id="KW-1133">Transmembrane helix</keyword>
<gene>
    <name evidence="2" type="ORF">J8273_8947</name>
</gene>
<reference evidence="2" key="1">
    <citation type="submission" date="2021-05" db="EMBL/GenBank/DDBJ databases">
        <title>A free-living protist that lacks canonical eukaryotic 1 DNA replication and segregation systems.</title>
        <authorList>
            <person name="Salas-Leiva D.E."/>
            <person name="Tromer E.C."/>
            <person name="Curtis B.A."/>
            <person name="Jerlstrom-Hultqvist J."/>
            <person name="Kolisko M."/>
            <person name="Yi Z."/>
            <person name="Salas-Leiva J.S."/>
            <person name="Gallot-Lavallee L."/>
            <person name="Kops G.J.P.L."/>
            <person name="Archibald J.M."/>
            <person name="Simpson A.G.B."/>
            <person name="Roger A.J."/>
        </authorList>
    </citation>
    <scope>NUCLEOTIDE SEQUENCE</scope>
    <source>
        <strain evidence="2">BICM</strain>
    </source>
</reference>
<protein>
    <submittedName>
        <fullName evidence="2">Uncharacterized protein</fullName>
    </submittedName>
</protein>
<comment type="caution">
    <text evidence="2">The sequence shown here is derived from an EMBL/GenBank/DDBJ whole genome shotgun (WGS) entry which is preliminary data.</text>
</comment>
<accession>A0A8J6DYP8</accession>
<keyword evidence="3" id="KW-1185">Reference proteome</keyword>
<evidence type="ECO:0000256" key="1">
    <source>
        <dbReference type="SAM" id="Phobius"/>
    </source>
</evidence>
<keyword evidence="1" id="KW-0812">Transmembrane</keyword>
<dbReference type="EMBL" id="JAHDYR010000069">
    <property type="protein sequence ID" value="KAG9389648.1"/>
    <property type="molecule type" value="Genomic_DNA"/>
</dbReference>
<name>A0A8J6DYP8_9EUKA</name>
<feature type="transmembrane region" description="Helical" evidence="1">
    <location>
        <begin position="53"/>
        <end position="70"/>
    </location>
</feature>
<sequence length="355" mass="38898">MTDSDVNATETFNTREVTPNLCDFAPMKPMKRRLLTLSIVTNYYGLFASEKRVFLFILISASLILGYFTTKTAIHLTEFIAGLFGHTTVLSQVDCFGLRSANGDMHKKIPTTVYRRLMTRHMRIAVIYTDRDWQGAHVPILSAVGNENAAMSCFYAFKHILPRVDAVLNGFYDVVVVAGCNPSLLVSTENKRSPMLRWINELVEWVKAVDPVTNGIRMYATGIGALIMNEALGGANFSFGSMRLGVTTLRDGVLDSRAAIVASAEGIDVAPTDATVHSYSVFSGRKVIEAYTIGRVVVTLFLPMVSGAAIHTLILSTLPAHAMPQAAEVEGHIENISFSDFVAVHRWIADTLSGE</sequence>
<proteinExistence type="predicted"/>
<keyword evidence="1" id="KW-0472">Membrane</keyword>
<evidence type="ECO:0000313" key="2">
    <source>
        <dbReference type="EMBL" id="KAG9389648.1"/>
    </source>
</evidence>
<organism evidence="2 3">
    <name type="scientific">Carpediemonas membranifera</name>
    <dbReference type="NCBI Taxonomy" id="201153"/>
    <lineage>
        <taxon>Eukaryota</taxon>
        <taxon>Metamonada</taxon>
        <taxon>Carpediemonas-like organisms</taxon>
        <taxon>Carpediemonas</taxon>
    </lineage>
</organism>
<dbReference type="AlphaFoldDB" id="A0A8J6DYP8"/>
<evidence type="ECO:0000313" key="3">
    <source>
        <dbReference type="Proteomes" id="UP000717585"/>
    </source>
</evidence>
<dbReference type="Proteomes" id="UP000717585">
    <property type="component" value="Unassembled WGS sequence"/>
</dbReference>